<comment type="caution">
    <text evidence="3">The sequence shown here is derived from an EMBL/GenBank/DDBJ whole genome shotgun (WGS) entry which is preliminary data.</text>
</comment>
<feature type="transmembrane region" description="Helical" evidence="2">
    <location>
        <begin position="106"/>
        <end position="124"/>
    </location>
</feature>
<feature type="transmembrane region" description="Helical" evidence="2">
    <location>
        <begin position="73"/>
        <end position="94"/>
    </location>
</feature>
<protein>
    <recommendedName>
        <fullName evidence="5">Histidine kinase</fullName>
    </recommendedName>
</protein>
<evidence type="ECO:0000313" key="4">
    <source>
        <dbReference type="Proteomes" id="UP001589667"/>
    </source>
</evidence>
<proteinExistence type="predicted"/>
<keyword evidence="2" id="KW-0472">Membrane</keyword>
<keyword evidence="2" id="KW-1133">Transmembrane helix</keyword>
<reference evidence="3 4" key="1">
    <citation type="submission" date="2024-09" db="EMBL/GenBank/DDBJ databases">
        <authorList>
            <person name="Sun Q."/>
            <person name="Mori K."/>
        </authorList>
    </citation>
    <scope>NUCLEOTIDE SEQUENCE [LARGE SCALE GENOMIC DNA]</scope>
    <source>
        <strain evidence="3 4">JCM 14321</strain>
    </source>
</reference>
<dbReference type="EMBL" id="JBHMBL010000002">
    <property type="protein sequence ID" value="MFB9642808.1"/>
    <property type="molecule type" value="Genomic_DNA"/>
</dbReference>
<feature type="compositionally biased region" description="Basic and acidic residues" evidence="1">
    <location>
        <begin position="1"/>
        <end position="11"/>
    </location>
</feature>
<evidence type="ECO:0000256" key="1">
    <source>
        <dbReference type="SAM" id="MobiDB-lite"/>
    </source>
</evidence>
<organism evidence="3 4">
    <name type="scientific">Agromyces lapidis</name>
    <dbReference type="NCBI Taxonomy" id="279574"/>
    <lineage>
        <taxon>Bacteria</taxon>
        <taxon>Bacillati</taxon>
        <taxon>Actinomycetota</taxon>
        <taxon>Actinomycetes</taxon>
        <taxon>Micrococcales</taxon>
        <taxon>Microbacteriaceae</taxon>
        <taxon>Agromyces</taxon>
    </lineage>
</organism>
<evidence type="ECO:0000256" key="2">
    <source>
        <dbReference type="SAM" id="Phobius"/>
    </source>
</evidence>
<keyword evidence="4" id="KW-1185">Reference proteome</keyword>
<evidence type="ECO:0000313" key="3">
    <source>
        <dbReference type="EMBL" id="MFB9642808.1"/>
    </source>
</evidence>
<feature type="transmembrane region" description="Helical" evidence="2">
    <location>
        <begin position="37"/>
        <end position="61"/>
    </location>
</feature>
<accession>A0ABV5SR40</accession>
<evidence type="ECO:0008006" key="5">
    <source>
        <dbReference type="Google" id="ProtNLM"/>
    </source>
</evidence>
<feature type="region of interest" description="Disordered" evidence="1">
    <location>
        <begin position="1"/>
        <end position="27"/>
    </location>
</feature>
<gene>
    <name evidence="3" type="ORF">ACFFQV_10960</name>
</gene>
<dbReference type="RefSeq" id="WP_246192004.1">
    <property type="nucleotide sequence ID" value="NZ_BAAANI010000002.1"/>
</dbReference>
<keyword evidence="2" id="KW-0812">Transmembrane</keyword>
<sequence>MNRRDETRPEASDQGASEPSGADRPVEAAQDGGVRTALVVVSVVLFAEALLMVGLVVWLIVDLFALEPSSMATAIALLVLVVIGAVWVSAVAFASLRRAPWSRAAAIVWQILQVSVAVGAFQGLFARPDLGWALLVPAITVIGLLLWTPVRIAYSRPEDHPAA</sequence>
<feature type="transmembrane region" description="Helical" evidence="2">
    <location>
        <begin position="130"/>
        <end position="147"/>
    </location>
</feature>
<dbReference type="Proteomes" id="UP001589667">
    <property type="component" value="Unassembled WGS sequence"/>
</dbReference>
<name>A0ABV5SR40_9MICO</name>